<evidence type="ECO:0000313" key="4">
    <source>
        <dbReference type="EMBL" id="EGC04120.1"/>
    </source>
</evidence>
<dbReference type="Gene3D" id="1.50.10.10">
    <property type="match status" value="1"/>
</dbReference>
<dbReference type="Pfam" id="PF07470">
    <property type="entry name" value="Glyco_hydro_88"/>
    <property type="match status" value="1"/>
</dbReference>
<dbReference type="eggNOG" id="COG4225">
    <property type="taxonomic scope" value="Bacteria"/>
</dbReference>
<sequence length="531" mass="59250">MEMKLIMKRYLKRYRSIAAMLCMTVMLSSMNGYSSAVSVNAAESSGTMTDYLSADISLDGTRQSTLQVQKLAAALYDKNLEYFSSRKGGFSWDTEKKKRSWTYYNGIMMDAYLMMDDCFTSDVSYYKAVNSFYDANISYIDKVAAVDTTGNSSNYYRETELDSIPPVRALFDLLKSDVPTEAEREKYTQLIMYVYDLMTVEYPTVEGTDGNFKHKYGSSNSGWSTYPVALDGLYMAQPFFMEFANAIEDGTIDVTETGITADGLYSDVVARMCWIGENLYDEKTGLYNHGWGPSAGVNGQFWLRAVGWYAAALADVIGMLPERFDTERNKLIAIEKQLFDGMLKYQDPENGMWNNVIDHDLTLKGSKVSNLPETSGSALMAYAMLRSYSEGHIEQTYCEAGLRAFNGIVRERLDSEGLQGIYISSGVGTTAESYLTKNYQVNEAKGVAPLMMAACYANKAAERCYGTAHCLQGDVNGDGKLNISDVILLQKWLISPSDTYLADSKAADLNNDGMLNDNDLDLMKTVLSEQY</sequence>
<organism evidence="4 5">
    <name type="scientific">Ruminococcus albus 8</name>
    <dbReference type="NCBI Taxonomy" id="246199"/>
    <lineage>
        <taxon>Bacteria</taxon>
        <taxon>Bacillati</taxon>
        <taxon>Bacillota</taxon>
        <taxon>Clostridia</taxon>
        <taxon>Eubacteriales</taxon>
        <taxon>Oscillospiraceae</taxon>
        <taxon>Ruminococcus</taxon>
    </lineage>
</organism>
<dbReference type="GO" id="GO:0000272">
    <property type="term" value="P:polysaccharide catabolic process"/>
    <property type="evidence" value="ECO:0007669"/>
    <property type="project" value="InterPro"/>
</dbReference>
<dbReference type="InterPro" id="IPR016134">
    <property type="entry name" value="Dockerin_dom"/>
</dbReference>
<comment type="caution">
    <text evidence="4">The sequence shown here is derived from an EMBL/GenBank/DDBJ whole genome shotgun (WGS) entry which is preliminary data.</text>
</comment>
<evidence type="ECO:0000256" key="1">
    <source>
        <dbReference type="ARBA" id="ARBA00022801"/>
    </source>
</evidence>
<evidence type="ECO:0000313" key="5">
    <source>
        <dbReference type="Proteomes" id="UP000004259"/>
    </source>
</evidence>
<accession>E9S9I3</accession>
<dbReference type="AlphaFoldDB" id="E9S9I3"/>
<keyword evidence="1" id="KW-0378">Hydrolase</keyword>
<dbReference type="PROSITE" id="PS00018">
    <property type="entry name" value="EF_HAND_1"/>
    <property type="match status" value="1"/>
</dbReference>
<dbReference type="InterPro" id="IPR052043">
    <property type="entry name" value="PolySaccharide_Degr_Enz"/>
</dbReference>
<dbReference type="PANTHER" id="PTHR33886:SF8">
    <property type="entry name" value="UNSATURATED RHAMNOGALACTURONAN HYDROLASE (EUROFUNG)"/>
    <property type="match status" value="1"/>
</dbReference>
<feature type="signal peptide" evidence="2">
    <location>
        <begin position="1"/>
        <end position="36"/>
    </location>
</feature>
<dbReference type="SUPFAM" id="SSF63446">
    <property type="entry name" value="Type I dockerin domain"/>
    <property type="match status" value="1"/>
</dbReference>
<name>E9S9I3_RUMAL</name>
<protein>
    <submittedName>
        <fullName evidence="4">Dockerin type I repeat protein</fullName>
    </submittedName>
</protein>
<evidence type="ECO:0000259" key="3">
    <source>
        <dbReference type="PROSITE" id="PS51766"/>
    </source>
</evidence>
<dbReference type="STRING" id="246199.CUS_6296"/>
<dbReference type="InterPro" id="IPR010905">
    <property type="entry name" value="Glyco_hydro_88"/>
</dbReference>
<feature type="domain" description="Dockerin" evidence="3">
    <location>
        <begin position="468"/>
        <end position="531"/>
    </location>
</feature>
<keyword evidence="5" id="KW-1185">Reference proteome</keyword>
<dbReference type="InterPro" id="IPR008928">
    <property type="entry name" value="6-hairpin_glycosidase_sf"/>
</dbReference>
<feature type="chain" id="PRO_5003247017" evidence="2">
    <location>
        <begin position="37"/>
        <end position="531"/>
    </location>
</feature>
<keyword evidence="2" id="KW-0732">Signal</keyword>
<dbReference type="Proteomes" id="UP000004259">
    <property type="component" value="Unassembled WGS sequence"/>
</dbReference>
<dbReference type="InterPro" id="IPR012341">
    <property type="entry name" value="6hp_glycosidase-like_sf"/>
</dbReference>
<dbReference type="InterPro" id="IPR018247">
    <property type="entry name" value="EF_Hand_1_Ca_BS"/>
</dbReference>
<dbReference type="CDD" id="cd14256">
    <property type="entry name" value="Dockerin_I"/>
    <property type="match status" value="1"/>
</dbReference>
<dbReference type="PANTHER" id="PTHR33886">
    <property type="entry name" value="UNSATURATED RHAMNOGALACTURONAN HYDROLASE (EUROFUNG)"/>
    <property type="match status" value="1"/>
</dbReference>
<dbReference type="Gene3D" id="1.10.1330.10">
    <property type="entry name" value="Dockerin domain"/>
    <property type="match status" value="1"/>
</dbReference>
<dbReference type="InterPro" id="IPR002105">
    <property type="entry name" value="Dockerin_1_rpt"/>
</dbReference>
<dbReference type="PROSITE" id="PS51766">
    <property type="entry name" value="DOCKERIN"/>
    <property type="match status" value="1"/>
</dbReference>
<dbReference type="GO" id="GO:0004553">
    <property type="term" value="F:hydrolase activity, hydrolyzing O-glycosyl compounds"/>
    <property type="evidence" value="ECO:0007669"/>
    <property type="project" value="InterPro"/>
</dbReference>
<reference evidence="4 5" key="1">
    <citation type="submission" date="2011-02" db="EMBL/GenBank/DDBJ databases">
        <authorList>
            <person name="Nelson K.E."/>
            <person name="Sutton G."/>
            <person name="Torralba M."/>
            <person name="Durkin S."/>
            <person name="Harkins D."/>
            <person name="Montgomery R."/>
            <person name="Ziemer C."/>
            <person name="Klaassens E."/>
            <person name="Ocuiv P."/>
            <person name="Morrison M."/>
        </authorList>
    </citation>
    <scope>NUCLEOTIDE SEQUENCE [LARGE SCALE GENOMIC DNA]</scope>
    <source>
        <strain evidence="4 5">8</strain>
    </source>
</reference>
<dbReference type="Pfam" id="PF00404">
    <property type="entry name" value="Dockerin_1"/>
    <property type="match status" value="1"/>
</dbReference>
<dbReference type="SUPFAM" id="SSF48208">
    <property type="entry name" value="Six-hairpin glycosidases"/>
    <property type="match status" value="1"/>
</dbReference>
<proteinExistence type="predicted"/>
<gene>
    <name evidence="4" type="ORF">CUS_6296</name>
</gene>
<evidence type="ECO:0000256" key="2">
    <source>
        <dbReference type="SAM" id="SignalP"/>
    </source>
</evidence>
<dbReference type="EMBL" id="ADKM02000040">
    <property type="protein sequence ID" value="EGC04120.1"/>
    <property type="molecule type" value="Genomic_DNA"/>
</dbReference>
<dbReference type="InterPro" id="IPR036439">
    <property type="entry name" value="Dockerin_dom_sf"/>
</dbReference>